<dbReference type="WBParaSite" id="ACAC_0000616101-mRNA-1">
    <property type="protein sequence ID" value="ACAC_0000616101-mRNA-1"/>
    <property type="gene ID" value="ACAC_0000616101"/>
</dbReference>
<accession>A0A0K0D7W6</accession>
<organism evidence="1 2">
    <name type="scientific">Angiostrongylus cantonensis</name>
    <name type="common">Rat lungworm</name>
    <dbReference type="NCBI Taxonomy" id="6313"/>
    <lineage>
        <taxon>Eukaryota</taxon>
        <taxon>Metazoa</taxon>
        <taxon>Ecdysozoa</taxon>
        <taxon>Nematoda</taxon>
        <taxon>Chromadorea</taxon>
        <taxon>Rhabditida</taxon>
        <taxon>Rhabditina</taxon>
        <taxon>Rhabditomorpha</taxon>
        <taxon>Strongyloidea</taxon>
        <taxon>Metastrongylidae</taxon>
        <taxon>Angiostrongylus</taxon>
    </lineage>
</organism>
<keyword evidence="1" id="KW-1185">Reference proteome</keyword>
<sequence>MLVAFELSHLAAQNFYDRQNKETSSEPEVVRDSFIITNFLGTTQDVGNINSHVYTVYSKYELRNSVIRHVGKITLSLRISATSYYVTFK</sequence>
<evidence type="ECO:0000313" key="1">
    <source>
        <dbReference type="Proteomes" id="UP000035642"/>
    </source>
</evidence>
<evidence type="ECO:0000313" key="2">
    <source>
        <dbReference type="WBParaSite" id="ACAC_0000616101-mRNA-1"/>
    </source>
</evidence>
<dbReference type="AlphaFoldDB" id="A0A0K0D7W6"/>
<proteinExistence type="predicted"/>
<protein>
    <submittedName>
        <fullName evidence="2">Cystatin domain-containing protein</fullName>
    </submittedName>
</protein>
<name>A0A0K0D7W6_ANGCA</name>
<reference evidence="2" key="2">
    <citation type="submission" date="2017-02" db="UniProtKB">
        <authorList>
            <consortium name="WormBaseParasite"/>
        </authorList>
    </citation>
    <scope>IDENTIFICATION</scope>
</reference>
<reference evidence="1" key="1">
    <citation type="submission" date="2012-09" db="EMBL/GenBank/DDBJ databases">
        <authorList>
            <person name="Martin A.A."/>
        </authorList>
    </citation>
    <scope>NUCLEOTIDE SEQUENCE</scope>
</reference>
<dbReference type="Proteomes" id="UP000035642">
    <property type="component" value="Unassembled WGS sequence"/>
</dbReference>